<dbReference type="PROSITE" id="PS01039">
    <property type="entry name" value="SBP_BACTERIAL_3"/>
    <property type="match status" value="1"/>
</dbReference>
<protein>
    <submittedName>
        <fullName evidence="7">Amino acid ABC transporter substrate-binding protein</fullName>
    </submittedName>
</protein>
<evidence type="ECO:0000256" key="1">
    <source>
        <dbReference type="ARBA" id="ARBA00004196"/>
    </source>
</evidence>
<feature type="domain" description="Solute-binding protein family 3/N-terminal" evidence="6">
    <location>
        <begin position="62"/>
        <end position="287"/>
    </location>
</feature>
<comment type="similarity">
    <text evidence="2 4">Belongs to the bacterial solute-binding protein 3 family.</text>
</comment>
<dbReference type="AlphaFoldDB" id="A0A858B5L1"/>
<keyword evidence="3 5" id="KW-0732">Signal</keyword>
<dbReference type="EMBL" id="CP048433">
    <property type="protein sequence ID" value="QIA34673.1"/>
    <property type="molecule type" value="Genomic_DNA"/>
</dbReference>
<evidence type="ECO:0000256" key="3">
    <source>
        <dbReference type="ARBA" id="ARBA00022729"/>
    </source>
</evidence>
<dbReference type="Proteomes" id="UP000464211">
    <property type="component" value="Chromosome"/>
</dbReference>
<dbReference type="PANTHER" id="PTHR35936">
    <property type="entry name" value="MEMBRANE-BOUND LYTIC MUREIN TRANSGLYCOSYLASE F"/>
    <property type="match status" value="1"/>
</dbReference>
<evidence type="ECO:0000259" key="6">
    <source>
        <dbReference type="SMART" id="SM00062"/>
    </source>
</evidence>
<evidence type="ECO:0000313" key="8">
    <source>
        <dbReference type="Proteomes" id="UP000464211"/>
    </source>
</evidence>
<sequence length="287" mass="30583">MMKLKKLGAFAATGAMALALALTGCGSSNATSGSDASSSSSDDAKVEKVDGSKEYALVKDGTLTVGTSAEYAPFEYKDDNGDYQGFDLELIKAIGDKLGLDVEYVNNDFDTLVPGVASGAKYDVSIAAITDTPEREKEVTFSDSYYMDDQAIVTKVDNTDITADNFSEKLNNADATIIVQSGSTAEAFAQENFPKAKIVPYKDATECFSALQSDKGDAVVTNRSVASQLTAEQFNTCQTIKQISTGEEYAIAINQGNTKLKDDINQAIKDLTDDGTVDALMAKYNIK</sequence>
<dbReference type="CDD" id="cd13530">
    <property type="entry name" value="PBP2_peptides_like"/>
    <property type="match status" value="1"/>
</dbReference>
<feature type="chain" id="PRO_5032738488" evidence="5">
    <location>
        <begin position="31"/>
        <end position="287"/>
    </location>
</feature>
<dbReference type="Gene3D" id="3.40.190.10">
    <property type="entry name" value="Periplasmic binding protein-like II"/>
    <property type="match status" value="2"/>
</dbReference>
<proteinExistence type="inferred from homology"/>
<evidence type="ECO:0000256" key="5">
    <source>
        <dbReference type="SAM" id="SignalP"/>
    </source>
</evidence>
<dbReference type="InterPro" id="IPR001638">
    <property type="entry name" value="Solute-binding_3/MltF_N"/>
</dbReference>
<dbReference type="PANTHER" id="PTHR35936:SF17">
    <property type="entry name" value="ARGININE-BINDING EXTRACELLULAR PROTEIN ARTP"/>
    <property type="match status" value="1"/>
</dbReference>
<dbReference type="Pfam" id="PF00497">
    <property type="entry name" value="SBP_bac_3"/>
    <property type="match status" value="1"/>
</dbReference>
<gene>
    <name evidence="7" type="ORF">GXM19_00575</name>
</gene>
<name>A0A858B5L1_COLAA</name>
<reference evidence="7 8" key="1">
    <citation type="submission" date="2020-01" db="EMBL/GenBank/DDBJ databases">
        <title>Complete genome sequence of Collinsella aerofaciens JCM 10188(T).</title>
        <authorList>
            <person name="Tourlousse D.M."/>
            <person name="Sakamoto M."/>
            <person name="Miura T."/>
            <person name="Narita K."/>
            <person name="Ohashi A."/>
            <person name="Uchino Y."/>
            <person name="Yamazoe A."/>
            <person name="Kameyama K."/>
            <person name="Terauchi J."/>
            <person name="Ohkuma M."/>
            <person name="Kawasaki H."/>
            <person name="Sekiguchi Y."/>
        </authorList>
    </citation>
    <scope>NUCLEOTIDE SEQUENCE [LARGE SCALE GENOMIC DNA]</scope>
    <source>
        <strain evidence="7 8">JCM 10188</strain>
    </source>
</reference>
<dbReference type="SUPFAM" id="SSF53850">
    <property type="entry name" value="Periplasmic binding protein-like II"/>
    <property type="match status" value="1"/>
</dbReference>
<dbReference type="GO" id="GO:0030313">
    <property type="term" value="C:cell envelope"/>
    <property type="evidence" value="ECO:0007669"/>
    <property type="project" value="UniProtKB-SubCell"/>
</dbReference>
<organism evidence="7 8">
    <name type="scientific">Collinsella aerofaciens (strain ATCC 25986 / DSM 3979 / JCM 10188 / KCTC 3647 / NCTC 11838 / VPI 1003)</name>
    <dbReference type="NCBI Taxonomy" id="411903"/>
    <lineage>
        <taxon>Bacteria</taxon>
        <taxon>Bacillati</taxon>
        <taxon>Actinomycetota</taxon>
        <taxon>Coriobacteriia</taxon>
        <taxon>Coriobacteriales</taxon>
        <taxon>Coriobacteriaceae</taxon>
        <taxon>Collinsella</taxon>
    </lineage>
</organism>
<dbReference type="SMART" id="SM00062">
    <property type="entry name" value="PBPb"/>
    <property type="match status" value="1"/>
</dbReference>
<evidence type="ECO:0000256" key="4">
    <source>
        <dbReference type="RuleBase" id="RU003744"/>
    </source>
</evidence>
<dbReference type="PROSITE" id="PS51257">
    <property type="entry name" value="PROKAR_LIPOPROTEIN"/>
    <property type="match status" value="1"/>
</dbReference>
<evidence type="ECO:0000256" key="2">
    <source>
        <dbReference type="ARBA" id="ARBA00010333"/>
    </source>
</evidence>
<dbReference type="InterPro" id="IPR018313">
    <property type="entry name" value="SBP_3_CS"/>
</dbReference>
<comment type="subcellular location">
    <subcellularLocation>
        <location evidence="1">Cell envelope</location>
    </subcellularLocation>
</comment>
<feature type="signal peptide" evidence="5">
    <location>
        <begin position="1"/>
        <end position="30"/>
    </location>
</feature>
<evidence type="ECO:0000313" key="7">
    <source>
        <dbReference type="EMBL" id="QIA34673.1"/>
    </source>
</evidence>
<accession>A0A858B5L1</accession>